<keyword evidence="4" id="KW-0862">Zinc</keyword>
<dbReference type="EMBL" id="SDMP01000011">
    <property type="protein sequence ID" value="RYR30689.1"/>
    <property type="molecule type" value="Genomic_DNA"/>
</dbReference>
<dbReference type="Pfam" id="PF02721">
    <property type="entry name" value="DUF223"/>
    <property type="match status" value="1"/>
</dbReference>
<dbReference type="PANTHER" id="PTHR47165">
    <property type="entry name" value="OS03G0429900 PROTEIN"/>
    <property type="match status" value="1"/>
</dbReference>
<feature type="domain" description="Replication protein A 70 kDa DNA-binding subunit B/D first OB fold" evidence="6">
    <location>
        <begin position="15"/>
        <end position="117"/>
    </location>
</feature>
<dbReference type="CDD" id="cd04480">
    <property type="entry name" value="RPA1_DBD_A_like"/>
    <property type="match status" value="1"/>
</dbReference>
<dbReference type="InterPro" id="IPR047192">
    <property type="entry name" value="Euk_RPA1_DBD_C"/>
</dbReference>
<evidence type="ECO:0000259" key="6">
    <source>
        <dbReference type="Pfam" id="PF02721"/>
    </source>
</evidence>
<evidence type="ECO:0000256" key="2">
    <source>
        <dbReference type="ARBA" id="ARBA00022723"/>
    </source>
</evidence>
<dbReference type="InterPro" id="IPR003871">
    <property type="entry name" value="RFA1B/D_OB_1st"/>
</dbReference>
<reference evidence="8 9" key="1">
    <citation type="submission" date="2019-01" db="EMBL/GenBank/DDBJ databases">
        <title>Sequencing of cultivated peanut Arachis hypogaea provides insights into genome evolution and oil improvement.</title>
        <authorList>
            <person name="Chen X."/>
        </authorList>
    </citation>
    <scope>NUCLEOTIDE SEQUENCE [LARGE SCALE GENOMIC DNA]</scope>
    <source>
        <strain evidence="9">cv. Fuhuasheng</strain>
        <tissue evidence="8">Leaves</tissue>
    </source>
</reference>
<protein>
    <recommendedName>
        <fullName evidence="10">Replication factor A C-terminal domain-containing protein</fullName>
    </recommendedName>
</protein>
<dbReference type="Gene3D" id="2.40.50.140">
    <property type="entry name" value="Nucleic acid-binding proteins"/>
    <property type="match status" value="3"/>
</dbReference>
<keyword evidence="9" id="KW-1185">Reference proteome</keyword>
<evidence type="ECO:0000256" key="4">
    <source>
        <dbReference type="ARBA" id="ARBA00022833"/>
    </source>
</evidence>
<keyword evidence="5" id="KW-0238">DNA-binding</keyword>
<evidence type="ECO:0000256" key="1">
    <source>
        <dbReference type="ARBA" id="ARBA00005690"/>
    </source>
</evidence>
<dbReference type="GO" id="GO:0003677">
    <property type="term" value="F:DNA binding"/>
    <property type="evidence" value="ECO:0007669"/>
    <property type="project" value="UniProtKB-KW"/>
</dbReference>
<organism evidence="8 9">
    <name type="scientific">Arachis hypogaea</name>
    <name type="common">Peanut</name>
    <dbReference type="NCBI Taxonomy" id="3818"/>
    <lineage>
        <taxon>Eukaryota</taxon>
        <taxon>Viridiplantae</taxon>
        <taxon>Streptophyta</taxon>
        <taxon>Embryophyta</taxon>
        <taxon>Tracheophyta</taxon>
        <taxon>Spermatophyta</taxon>
        <taxon>Magnoliopsida</taxon>
        <taxon>eudicotyledons</taxon>
        <taxon>Gunneridae</taxon>
        <taxon>Pentapetalae</taxon>
        <taxon>rosids</taxon>
        <taxon>fabids</taxon>
        <taxon>Fabales</taxon>
        <taxon>Fabaceae</taxon>
        <taxon>Papilionoideae</taxon>
        <taxon>50 kb inversion clade</taxon>
        <taxon>dalbergioids sensu lato</taxon>
        <taxon>Dalbergieae</taxon>
        <taxon>Pterocarpus clade</taxon>
        <taxon>Arachis</taxon>
    </lineage>
</organism>
<dbReference type="CDD" id="cd04476">
    <property type="entry name" value="RPA1_DBD_C"/>
    <property type="match status" value="1"/>
</dbReference>
<dbReference type="PANTHER" id="PTHR47165:SF4">
    <property type="entry name" value="OS03G0429900 PROTEIN"/>
    <property type="match status" value="1"/>
</dbReference>
<evidence type="ECO:0000256" key="3">
    <source>
        <dbReference type="ARBA" id="ARBA00022771"/>
    </source>
</evidence>
<dbReference type="InterPro" id="IPR012340">
    <property type="entry name" value="NA-bd_OB-fold"/>
</dbReference>
<dbReference type="Proteomes" id="UP000289738">
    <property type="component" value="Chromosome B01"/>
</dbReference>
<gene>
    <name evidence="8" type="ORF">Ahy_B01g055441</name>
</gene>
<feature type="domain" description="Replication factor A C-terminal" evidence="7">
    <location>
        <begin position="317"/>
        <end position="420"/>
    </location>
</feature>
<comment type="similarity">
    <text evidence="1">Belongs to the replication factor A protein 1 family.</text>
</comment>
<comment type="caution">
    <text evidence="8">The sequence shown here is derived from an EMBL/GenBank/DDBJ whole genome shotgun (WGS) entry which is preliminary data.</text>
</comment>
<dbReference type="Pfam" id="PF08646">
    <property type="entry name" value="Rep_fac-A_C"/>
    <property type="match status" value="1"/>
</dbReference>
<keyword evidence="2" id="KW-0479">Metal-binding</keyword>
<sequence>MATLSISNSATHGVDRVADINPSKLEWSVVVGVVRLYEVPSQWNPDEAFSIEMILQDERGDRIHCSVPRNSIVIFRSVIREHEIYSMKNFIVQGYGKSVRTTPHKYKLSFYMKTSVSRLTPDTFVFNPFRFTKYEEIEAMASVVAQNHLIDCIGHVVAKEDARDLVTKTGQHTKRMVVYLEDLEGHKMKCTLFGTFVDEVVTFLHRPDCEPLVMVAQLFKPYVYLNDVNIQSSFDPSRVYCNADFPAVISFKKSLLEQGDLASQRINLIESHGQPSVSDEISRGTIPIKSMEEVLNLDHETSCWVVGTIVSVDVGLKDWFYVSCNTCPRKVQPNKDRYWCDHCRKVGFNGALRYRLAVILTDGTGCIKVTLWNSEAKTIVGKSASEIRDPTDTYPGSSYPKAFDAIVERKYLFKLSVTYRNIRSVDQPYNVVKISDDESLIGLYSTESSTSVNIGARVHSFTTSLGGGSHKGDQSFSATLDGSCQLETESEANALGFISALKDSPTESKCESVHASPVKSVVGEVVDNAITVGICTPDGQGSSNKTFKRNTGKRKLE</sequence>
<accession>A0A445AW82</accession>
<name>A0A445AW82_ARAHY</name>
<dbReference type="AlphaFoldDB" id="A0A445AW82"/>
<evidence type="ECO:0000259" key="7">
    <source>
        <dbReference type="Pfam" id="PF08646"/>
    </source>
</evidence>
<dbReference type="SUPFAM" id="SSF50249">
    <property type="entry name" value="Nucleic acid-binding proteins"/>
    <property type="match status" value="3"/>
</dbReference>
<evidence type="ECO:0000256" key="5">
    <source>
        <dbReference type="ARBA" id="ARBA00023125"/>
    </source>
</evidence>
<evidence type="ECO:0000313" key="9">
    <source>
        <dbReference type="Proteomes" id="UP000289738"/>
    </source>
</evidence>
<dbReference type="InterPro" id="IPR013955">
    <property type="entry name" value="Rep_factor-A_C"/>
</dbReference>
<evidence type="ECO:0000313" key="8">
    <source>
        <dbReference type="EMBL" id="RYR30689.1"/>
    </source>
</evidence>
<proteinExistence type="inferred from homology"/>
<evidence type="ECO:0008006" key="10">
    <source>
        <dbReference type="Google" id="ProtNLM"/>
    </source>
</evidence>
<keyword evidence="3" id="KW-0863">Zinc-finger</keyword>
<dbReference type="GO" id="GO:0008270">
    <property type="term" value="F:zinc ion binding"/>
    <property type="evidence" value="ECO:0007669"/>
    <property type="project" value="UniProtKB-KW"/>
</dbReference>